<sequence>MDPKSKSKAGPAEAAAADAVEQEIDRDRRKPSSGRVLVAATAKEGRRRAGLEFSHAGTAIEFDEISQEQWEQILDDPQLSLRPAKDEAGPAA</sequence>
<name>A0ABW0F358_9HYPH</name>
<feature type="compositionally biased region" description="Low complexity" evidence="1">
    <location>
        <begin position="9"/>
        <end position="19"/>
    </location>
</feature>
<protein>
    <submittedName>
        <fullName evidence="3">HI1506-related protein</fullName>
    </submittedName>
</protein>
<dbReference type="RefSeq" id="WP_260347661.1">
    <property type="nucleotide sequence ID" value="NZ_JAOAOS010000001.1"/>
</dbReference>
<feature type="domain" description="Mu-like prophage FluMu N-terminal" evidence="2">
    <location>
        <begin position="36"/>
        <end position="81"/>
    </location>
</feature>
<dbReference type="Proteomes" id="UP001595976">
    <property type="component" value="Unassembled WGS sequence"/>
</dbReference>
<evidence type="ECO:0000259" key="2">
    <source>
        <dbReference type="Pfam" id="PF17891"/>
    </source>
</evidence>
<reference evidence="4" key="1">
    <citation type="journal article" date="2019" name="Int. J. Syst. Evol. Microbiol.">
        <title>The Global Catalogue of Microorganisms (GCM) 10K type strain sequencing project: providing services to taxonomists for standard genome sequencing and annotation.</title>
        <authorList>
            <consortium name="The Broad Institute Genomics Platform"/>
            <consortium name="The Broad Institute Genome Sequencing Center for Infectious Disease"/>
            <person name="Wu L."/>
            <person name="Ma J."/>
        </authorList>
    </citation>
    <scope>NUCLEOTIDE SEQUENCE [LARGE SCALE GENOMIC DNA]</scope>
    <source>
        <strain evidence="4">CGMCC 1.15643</strain>
    </source>
</reference>
<accession>A0ABW0F358</accession>
<evidence type="ECO:0000256" key="1">
    <source>
        <dbReference type="SAM" id="MobiDB-lite"/>
    </source>
</evidence>
<dbReference type="SUPFAM" id="SSF160059">
    <property type="entry name" value="PriA/YqbF domain"/>
    <property type="match status" value="1"/>
</dbReference>
<keyword evidence="4" id="KW-1185">Reference proteome</keyword>
<dbReference type="Pfam" id="PF17891">
    <property type="entry name" value="FluMu_N"/>
    <property type="match status" value="1"/>
</dbReference>
<comment type="caution">
    <text evidence="3">The sequence shown here is derived from an EMBL/GenBank/DDBJ whole genome shotgun (WGS) entry which is preliminary data.</text>
</comment>
<feature type="region of interest" description="Disordered" evidence="1">
    <location>
        <begin position="1"/>
        <end position="39"/>
    </location>
</feature>
<dbReference type="EMBL" id="JBHSLI010000001">
    <property type="protein sequence ID" value="MFC5292280.1"/>
    <property type="molecule type" value="Genomic_DNA"/>
</dbReference>
<evidence type="ECO:0000313" key="4">
    <source>
        <dbReference type="Proteomes" id="UP001595976"/>
    </source>
</evidence>
<proteinExistence type="predicted"/>
<dbReference type="Gene3D" id="3.40.5.80">
    <property type="match status" value="1"/>
</dbReference>
<evidence type="ECO:0000313" key="3">
    <source>
        <dbReference type="EMBL" id="MFC5292280.1"/>
    </source>
</evidence>
<gene>
    <name evidence="3" type="ORF">ACFPK2_04660</name>
</gene>
<dbReference type="InterPro" id="IPR041227">
    <property type="entry name" value="FluMu_N"/>
</dbReference>
<organism evidence="3 4">
    <name type="scientific">Bosea minatitlanensis</name>
    <dbReference type="NCBI Taxonomy" id="128782"/>
    <lineage>
        <taxon>Bacteria</taxon>
        <taxon>Pseudomonadati</taxon>
        <taxon>Pseudomonadota</taxon>
        <taxon>Alphaproteobacteria</taxon>
        <taxon>Hyphomicrobiales</taxon>
        <taxon>Boseaceae</taxon>
        <taxon>Bosea</taxon>
    </lineage>
</organism>